<reference evidence="1 2" key="1">
    <citation type="submission" date="2021-06" db="EMBL/GenBank/DDBJ databases">
        <authorList>
            <person name="Kallberg Y."/>
            <person name="Tangrot J."/>
            <person name="Rosling A."/>
        </authorList>
    </citation>
    <scope>NUCLEOTIDE SEQUENCE [LARGE SCALE GENOMIC DNA]</scope>
    <source>
        <strain evidence="1 2">120-4 pot B 10/14</strain>
    </source>
</reference>
<accession>A0ABN7VFJ2</accession>
<comment type="caution">
    <text evidence="1">The sequence shown here is derived from an EMBL/GenBank/DDBJ whole genome shotgun (WGS) entry which is preliminary data.</text>
</comment>
<name>A0ABN7VFJ2_GIGMA</name>
<gene>
    <name evidence="1" type="ORF">GMARGA_LOCUS18142</name>
</gene>
<protein>
    <submittedName>
        <fullName evidence="1">43818_t:CDS:1</fullName>
    </submittedName>
</protein>
<dbReference type="EMBL" id="CAJVQB010014267">
    <property type="protein sequence ID" value="CAG8767387.1"/>
    <property type="molecule type" value="Genomic_DNA"/>
</dbReference>
<proteinExistence type="predicted"/>
<sequence>MRYDVYHYSSGKTSETLISTDRGLLAKSIEDYPKSEDTFDEFKYKDELLEKAKRYFAKED</sequence>
<evidence type="ECO:0000313" key="1">
    <source>
        <dbReference type="EMBL" id="CAG8767387.1"/>
    </source>
</evidence>
<evidence type="ECO:0000313" key="2">
    <source>
        <dbReference type="Proteomes" id="UP000789901"/>
    </source>
</evidence>
<organism evidence="1 2">
    <name type="scientific">Gigaspora margarita</name>
    <dbReference type="NCBI Taxonomy" id="4874"/>
    <lineage>
        <taxon>Eukaryota</taxon>
        <taxon>Fungi</taxon>
        <taxon>Fungi incertae sedis</taxon>
        <taxon>Mucoromycota</taxon>
        <taxon>Glomeromycotina</taxon>
        <taxon>Glomeromycetes</taxon>
        <taxon>Diversisporales</taxon>
        <taxon>Gigasporaceae</taxon>
        <taxon>Gigaspora</taxon>
    </lineage>
</organism>
<dbReference type="Proteomes" id="UP000789901">
    <property type="component" value="Unassembled WGS sequence"/>
</dbReference>
<keyword evidence="2" id="KW-1185">Reference proteome</keyword>